<comment type="caution">
    <text evidence="3">The sequence shown here is derived from an EMBL/GenBank/DDBJ whole genome shotgun (WGS) entry which is preliminary data.</text>
</comment>
<dbReference type="GO" id="GO:0003723">
    <property type="term" value="F:RNA binding"/>
    <property type="evidence" value="ECO:0007669"/>
    <property type="project" value="UniProtKB-UniRule"/>
</dbReference>
<dbReference type="Proteomes" id="UP000601435">
    <property type="component" value="Unassembled WGS sequence"/>
</dbReference>
<keyword evidence="1" id="KW-0694">RNA-binding</keyword>
<dbReference type="OrthoDB" id="416914at2759"/>
<organism evidence="3 4">
    <name type="scientific">Symbiodinium necroappetens</name>
    <dbReference type="NCBI Taxonomy" id="1628268"/>
    <lineage>
        <taxon>Eukaryota</taxon>
        <taxon>Sar</taxon>
        <taxon>Alveolata</taxon>
        <taxon>Dinophyceae</taxon>
        <taxon>Suessiales</taxon>
        <taxon>Symbiodiniaceae</taxon>
        <taxon>Symbiodinium</taxon>
    </lineage>
</organism>
<protein>
    <submittedName>
        <fullName evidence="3">FCPC protein</fullName>
    </submittedName>
</protein>
<proteinExistence type="predicted"/>
<keyword evidence="4" id="KW-1185">Reference proteome</keyword>
<reference evidence="3" key="1">
    <citation type="submission" date="2021-02" db="EMBL/GenBank/DDBJ databases">
        <authorList>
            <person name="Dougan E. K."/>
            <person name="Rhodes N."/>
            <person name="Thang M."/>
            <person name="Chan C."/>
        </authorList>
    </citation>
    <scope>NUCLEOTIDE SEQUENCE</scope>
</reference>
<accession>A0A813BZZ1</accession>
<dbReference type="PROSITE" id="PS50102">
    <property type="entry name" value="RRM"/>
    <property type="match status" value="1"/>
</dbReference>
<dbReference type="InterPro" id="IPR000504">
    <property type="entry name" value="RRM_dom"/>
</dbReference>
<dbReference type="EMBL" id="CAJNJA010081730">
    <property type="protein sequence ID" value="CAE7930740.1"/>
    <property type="molecule type" value="Genomic_DNA"/>
</dbReference>
<dbReference type="AlphaFoldDB" id="A0A813BZZ1"/>
<evidence type="ECO:0000313" key="4">
    <source>
        <dbReference type="Proteomes" id="UP000601435"/>
    </source>
</evidence>
<dbReference type="Gene3D" id="3.30.70.330">
    <property type="match status" value="1"/>
</dbReference>
<feature type="domain" description="RRM" evidence="2">
    <location>
        <begin position="35"/>
        <end position="116"/>
    </location>
</feature>
<evidence type="ECO:0000313" key="3">
    <source>
        <dbReference type="EMBL" id="CAE7930740.1"/>
    </source>
</evidence>
<dbReference type="InterPro" id="IPR035979">
    <property type="entry name" value="RBD_domain_sf"/>
</dbReference>
<name>A0A813BZZ1_9DINO</name>
<evidence type="ECO:0000256" key="1">
    <source>
        <dbReference type="PROSITE-ProRule" id="PRU00176"/>
    </source>
</evidence>
<dbReference type="Pfam" id="PF00076">
    <property type="entry name" value="RRM_1"/>
    <property type="match status" value="1"/>
</dbReference>
<sequence length="126" mass="13162">MAASGDAEAEADKVLTAVVSAGFAKQLPAGLEAESTLLVANLPFAATSLEVGAHFSWYAPVVRVTRLDKTVTGTDSSCLVTFVDVDSAKAALQGQVGVYPHAGGSSRPLRVQQFKSQESSSSWFGW</sequence>
<gene>
    <name evidence="3" type="primary">FCPC</name>
    <name evidence="3" type="ORF">SNEC2469_LOCUS32375</name>
</gene>
<dbReference type="InterPro" id="IPR012677">
    <property type="entry name" value="Nucleotide-bd_a/b_plait_sf"/>
</dbReference>
<evidence type="ECO:0000259" key="2">
    <source>
        <dbReference type="PROSITE" id="PS50102"/>
    </source>
</evidence>
<dbReference type="SUPFAM" id="SSF54928">
    <property type="entry name" value="RNA-binding domain, RBD"/>
    <property type="match status" value="1"/>
</dbReference>